<keyword evidence="2" id="KW-1185">Reference proteome</keyword>
<dbReference type="RefSeq" id="WP_149368734.1">
    <property type="nucleotide sequence ID" value="NZ_CP043550.1"/>
</dbReference>
<proteinExistence type="predicted"/>
<sequence>MIALILSIFLVMIIYYSLRKINKKNNIVNIKSNGIEAIGESYLINRRRQTVKNMSKEIREKLNKFPSENISVVAKETGFFKVKLPNKMNGVKKTNGVLLTVDEKKNLGLNTRERYGWDYINMLTKKGLKNADKALRLVYINSMHRKYRKDTFKDLSLFNSDKDRFTISTNNECKKCSNIKNNKYKLEELPIFPLSGCDQECQCSYKIYIED</sequence>
<protein>
    <submittedName>
        <fullName evidence="1">Uncharacterized protein</fullName>
    </submittedName>
</protein>
<name>A0ABX5ZHT0_9GAMM</name>
<dbReference type="EMBL" id="CP043550">
    <property type="protein sequence ID" value="QEO57554.1"/>
    <property type="molecule type" value="Genomic_DNA"/>
</dbReference>
<organism evidence="1 2">
    <name type="scientific">Francisella marina</name>
    <dbReference type="NCBI Taxonomy" id="2249302"/>
    <lineage>
        <taxon>Bacteria</taxon>
        <taxon>Pseudomonadati</taxon>
        <taxon>Pseudomonadota</taxon>
        <taxon>Gammaproteobacteria</taxon>
        <taxon>Thiotrichales</taxon>
        <taxon>Francisellaceae</taxon>
        <taxon>Francisella</taxon>
    </lineage>
</organism>
<reference evidence="1 2" key="1">
    <citation type="submission" date="2019-09" db="EMBL/GenBank/DDBJ databases">
        <title>Complete genome sequence of Francisella marina E103-15.</title>
        <authorList>
            <person name="Tekedar H.C."/>
            <person name="Griffin M.J."/>
            <person name="Waldbieser G.C."/>
            <person name="Soto E."/>
        </authorList>
    </citation>
    <scope>NUCLEOTIDE SEQUENCE [LARGE SCALE GENOMIC DNA]</scope>
    <source>
        <strain evidence="1 2">E103-15</strain>
    </source>
</reference>
<dbReference type="Proteomes" id="UP000322509">
    <property type="component" value="Chromosome"/>
</dbReference>
<accession>A0ABX5ZHT0</accession>
<gene>
    <name evidence="1" type="ORF">F0R74_06700</name>
</gene>
<evidence type="ECO:0000313" key="1">
    <source>
        <dbReference type="EMBL" id="QEO57554.1"/>
    </source>
</evidence>
<evidence type="ECO:0000313" key="2">
    <source>
        <dbReference type="Proteomes" id="UP000322509"/>
    </source>
</evidence>